<organism evidence="4 5">
    <name type="scientific">Cloacibacillus porcorum</name>
    <dbReference type="NCBI Taxonomy" id="1197717"/>
    <lineage>
        <taxon>Bacteria</taxon>
        <taxon>Thermotogati</taxon>
        <taxon>Synergistota</taxon>
        <taxon>Synergistia</taxon>
        <taxon>Synergistales</taxon>
        <taxon>Synergistaceae</taxon>
        <taxon>Cloacibacillus</taxon>
    </lineage>
</organism>
<accession>A0A1B2I9F1</accession>
<feature type="compositionally biased region" description="Basic and acidic residues" evidence="3">
    <location>
        <begin position="528"/>
        <end position="551"/>
    </location>
</feature>
<dbReference type="PROSITE" id="PS51880">
    <property type="entry name" value="TGS"/>
    <property type="match status" value="1"/>
</dbReference>
<dbReference type="InterPro" id="IPR033655">
    <property type="entry name" value="TGS_RelA/SpoT"/>
</dbReference>
<keyword evidence="5" id="KW-1185">Reference proteome</keyword>
<dbReference type="NCBIfam" id="TIGR00691">
    <property type="entry name" value="spoT_relA"/>
    <property type="match status" value="1"/>
</dbReference>
<dbReference type="Pfam" id="PF13328">
    <property type="entry name" value="HD_4"/>
    <property type="match status" value="1"/>
</dbReference>
<dbReference type="STRING" id="1197717.BED41_05895"/>
<evidence type="ECO:0000256" key="1">
    <source>
        <dbReference type="ARBA" id="ARBA00025704"/>
    </source>
</evidence>
<dbReference type="InterPro" id="IPR007685">
    <property type="entry name" value="RelA_SpoT"/>
</dbReference>
<feature type="region of interest" description="Disordered" evidence="3">
    <location>
        <begin position="522"/>
        <end position="553"/>
    </location>
</feature>
<comment type="function">
    <text evidence="2">In eubacteria ppGpp (guanosine 3'-diphosphate 5'-diphosphate) is a mediator of the stringent response that coordinates a variety of cellular activities in response to changes in nutritional abundance.</text>
</comment>
<dbReference type="SMART" id="SM00954">
    <property type="entry name" value="RelA_SpoT"/>
    <property type="match status" value="1"/>
</dbReference>
<dbReference type="Proteomes" id="UP000093044">
    <property type="component" value="Chromosome"/>
</dbReference>
<dbReference type="InterPro" id="IPR004811">
    <property type="entry name" value="RelA/Spo_fam"/>
</dbReference>
<evidence type="ECO:0000256" key="3">
    <source>
        <dbReference type="SAM" id="MobiDB-lite"/>
    </source>
</evidence>
<reference evidence="4" key="1">
    <citation type="submission" date="2016-08" db="EMBL/GenBank/DDBJ databases">
        <title>Complete genome of Cloacibacillus porcorum.</title>
        <authorList>
            <person name="Looft T."/>
            <person name="Bayles D.O."/>
            <person name="Alt D.P."/>
        </authorList>
    </citation>
    <scope>NUCLEOTIDE SEQUENCE [LARGE SCALE GENOMIC DNA]</scope>
    <source>
        <strain evidence="4">CL-84</strain>
    </source>
</reference>
<dbReference type="PANTHER" id="PTHR21262">
    <property type="entry name" value="GUANOSINE-3',5'-BIS DIPHOSPHATE 3'-PYROPHOSPHOHYDROLASE"/>
    <property type="match status" value="1"/>
</dbReference>
<dbReference type="CDD" id="cd04876">
    <property type="entry name" value="ACT_RelA-SpoT"/>
    <property type="match status" value="1"/>
</dbReference>
<dbReference type="GO" id="GO:0005886">
    <property type="term" value="C:plasma membrane"/>
    <property type="evidence" value="ECO:0007669"/>
    <property type="project" value="TreeGrafter"/>
</dbReference>
<evidence type="ECO:0000313" key="4">
    <source>
        <dbReference type="EMBL" id="ANZ46586.1"/>
    </source>
</evidence>
<dbReference type="Pfam" id="PF02824">
    <property type="entry name" value="TGS"/>
    <property type="match status" value="1"/>
</dbReference>
<dbReference type="EMBL" id="CP016757">
    <property type="protein sequence ID" value="ANZ46586.1"/>
    <property type="molecule type" value="Genomic_DNA"/>
</dbReference>
<comment type="pathway">
    <text evidence="1">Purine metabolism.</text>
</comment>
<dbReference type="InterPro" id="IPR002912">
    <property type="entry name" value="ACT_dom"/>
</dbReference>
<dbReference type="SUPFAM" id="SSF81271">
    <property type="entry name" value="TGS-like"/>
    <property type="match status" value="1"/>
</dbReference>
<dbReference type="CDD" id="cd01668">
    <property type="entry name" value="TGS_RSH"/>
    <property type="match status" value="1"/>
</dbReference>
<dbReference type="CDD" id="cd00077">
    <property type="entry name" value="HDc"/>
    <property type="match status" value="1"/>
</dbReference>
<dbReference type="AlphaFoldDB" id="A0A1B2I9F1"/>
<dbReference type="Gene3D" id="1.10.3210.10">
    <property type="entry name" value="Hypothetical protein af1432"/>
    <property type="match status" value="1"/>
</dbReference>
<dbReference type="KEGG" id="cpor:BED41_05895"/>
<dbReference type="FunFam" id="3.30.460.10:FF:000001">
    <property type="entry name" value="GTP pyrophosphokinase RelA"/>
    <property type="match status" value="1"/>
</dbReference>
<dbReference type="Pfam" id="PF04607">
    <property type="entry name" value="RelA_SpoT"/>
    <property type="match status" value="1"/>
</dbReference>
<name>A0A1B2I9F1_9BACT</name>
<dbReference type="CDD" id="cd05399">
    <property type="entry name" value="NT_Rel-Spo_like"/>
    <property type="match status" value="1"/>
</dbReference>
<dbReference type="InterPro" id="IPR003607">
    <property type="entry name" value="HD/PDEase_dom"/>
</dbReference>
<dbReference type="InterPro" id="IPR012676">
    <property type="entry name" value="TGS-like"/>
</dbReference>
<comment type="similarity">
    <text evidence="2">Belongs to the relA/spoT family.</text>
</comment>
<dbReference type="GO" id="GO:0015969">
    <property type="term" value="P:guanosine tetraphosphate metabolic process"/>
    <property type="evidence" value="ECO:0007669"/>
    <property type="project" value="InterPro"/>
</dbReference>
<dbReference type="InterPro" id="IPR043519">
    <property type="entry name" value="NT_sf"/>
</dbReference>
<dbReference type="InterPro" id="IPR004095">
    <property type="entry name" value="TGS"/>
</dbReference>
<protein>
    <submittedName>
        <fullName evidence="4">(P)ppGpp synthetase</fullName>
    </submittedName>
</protein>
<dbReference type="Pfam" id="PF13291">
    <property type="entry name" value="ACT_4"/>
    <property type="match status" value="1"/>
</dbReference>
<dbReference type="SMART" id="SM00471">
    <property type="entry name" value="HDc"/>
    <property type="match status" value="1"/>
</dbReference>
<dbReference type="FunFam" id="3.10.20.30:FF:000002">
    <property type="entry name" value="GTP pyrophosphokinase (RelA/SpoT)"/>
    <property type="match status" value="1"/>
</dbReference>
<dbReference type="SUPFAM" id="SSF109604">
    <property type="entry name" value="HD-domain/PDEase-like"/>
    <property type="match status" value="1"/>
</dbReference>
<evidence type="ECO:0000313" key="5">
    <source>
        <dbReference type="Proteomes" id="UP000093044"/>
    </source>
</evidence>
<dbReference type="Gene3D" id="3.10.20.30">
    <property type="match status" value="1"/>
</dbReference>
<dbReference type="InterPro" id="IPR006674">
    <property type="entry name" value="HD_domain"/>
</dbReference>
<sequence length="768" mass="85993">MTEIANMGGFSIGERESRALMESYWGRVSEEQRVASLRLAWQDLWAKAALYLPKDDMKIIGEAFVFSSVAHGKQRRHTGEPYIIHTVSVAAILASMEIDRETIVAALLHDVLEDTPVTPQQLAEKFGEGVVTLVDGVTKLGKLQFKSVEEYQSENLRKMFVVMAKDIRVVLIKLADRLHNMRTISSHKREKQLSIARETLEIYAPLAHRLGIYQVKRELEDLSFRILDPEMFYDIKRRVRKKLPEREAIIKEAMDILEQRLKEDKIEASIKGRPKHFYSIYEKMRRKNLSLEQLYDLLALRVVVKTIGECYQVLGLVHTIWKPIPGLFDDYIANPKSNMYQSLHTTVVGPEGEPLEVQIRTKEMHLLAEYGIAAHWNYKEGGHKVDNLDKGLTWIRKALDAAPERGEGDSGGAGEGNAEGTSEGTLFLDNLKTDVLSNDVFVFTPKGKVVRVPNGSTSIDFAYAVHTQVGHKCVGTMINGRIAPMDQELHNGDIVRILTSPQGKPSRDWLKIAKSNRTRSKIKSWFRQQERQEREEKSKRGHELLEKEAARRSPGVENPLEAINSQLSHIARELGYSGLEELIIAVGSGSHSPASVLGRITPDSAKLQPEAIPDTPAPRQRKEADSEIVVEGAQGVLVTLAQCCRPIPGDPIVGVVTQSRGISVHRKDCVNIEKSDTAKQVAVSWGKPKDTRYTARIKVEGVEKQSLLAEIVQAIALMDGLITNVKASVVNNSRTRVVADLQVKDLEHLYRIIAKLNNISGILEITRG</sequence>
<dbReference type="FunFam" id="1.10.3210.10:FF:000001">
    <property type="entry name" value="GTP pyrophosphokinase RelA"/>
    <property type="match status" value="1"/>
</dbReference>
<dbReference type="PROSITE" id="PS51831">
    <property type="entry name" value="HD"/>
    <property type="match status" value="1"/>
</dbReference>
<dbReference type="Gene3D" id="3.30.460.10">
    <property type="entry name" value="Beta Polymerase, domain 2"/>
    <property type="match status" value="1"/>
</dbReference>
<evidence type="ECO:0000256" key="2">
    <source>
        <dbReference type="RuleBase" id="RU003847"/>
    </source>
</evidence>
<proteinExistence type="inferred from homology"/>
<dbReference type="SUPFAM" id="SSF81301">
    <property type="entry name" value="Nucleotidyltransferase"/>
    <property type="match status" value="1"/>
</dbReference>
<dbReference type="PANTHER" id="PTHR21262:SF31">
    <property type="entry name" value="GTP PYROPHOSPHOKINASE"/>
    <property type="match status" value="1"/>
</dbReference>
<gene>
    <name evidence="4" type="ORF">BED41_05895</name>
</gene>
<dbReference type="InterPro" id="IPR012675">
    <property type="entry name" value="Beta-grasp_dom_sf"/>
</dbReference>
<dbReference type="Gene3D" id="3.30.70.260">
    <property type="match status" value="1"/>
</dbReference>